<reference evidence="3" key="1">
    <citation type="submission" date="2020-05" db="EMBL/GenBank/DDBJ databases">
        <title>Frigoriglobus tundricola gen. nov., sp. nov., a psychrotolerant cellulolytic planctomycete of the family Gemmataceae with two divergent copies of 16S rRNA gene.</title>
        <authorList>
            <person name="Kulichevskaya I.S."/>
            <person name="Ivanova A.A."/>
            <person name="Naumoff D.G."/>
            <person name="Beletsky A.V."/>
            <person name="Rijpstra W.I.C."/>
            <person name="Sinninghe Damste J.S."/>
            <person name="Mardanov A.V."/>
            <person name="Ravin N.V."/>
            <person name="Dedysh S.N."/>
        </authorList>
    </citation>
    <scope>NUCLEOTIDE SEQUENCE [LARGE SCALE GENOMIC DNA]</scope>
    <source>
        <strain evidence="3">PL17</strain>
    </source>
</reference>
<sequence>MKELLLQLLQRLQAIGTRNGEIYDTECRDAMAAAVFSTFLLPEAEYQFPKEFGLCTADANQAVRGALLEYVTAARELAPVARLCTFQQRLAALQDVSVITTDGGTYDEFFGSYAACLYGEDGEWLGEEPSPNIDQSCRQRPERPSHSQPSEPGWWE</sequence>
<dbReference type="EMBL" id="CP053452">
    <property type="protein sequence ID" value="QJW98591.1"/>
    <property type="molecule type" value="Genomic_DNA"/>
</dbReference>
<dbReference type="Proteomes" id="UP000503447">
    <property type="component" value="Chromosome"/>
</dbReference>
<dbReference type="KEGG" id="ftj:FTUN_6186"/>
<protein>
    <submittedName>
        <fullName evidence="2">Uncharacterized protein</fullName>
    </submittedName>
</protein>
<dbReference type="AlphaFoldDB" id="A0A6M5YZD7"/>
<feature type="region of interest" description="Disordered" evidence="1">
    <location>
        <begin position="126"/>
        <end position="156"/>
    </location>
</feature>
<evidence type="ECO:0000313" key="3">
    <source>
        <dbReference type="Proteomes" id="UP000503447"/>
    </source>
</evidence>
<organism evidence="2 3">
    <name type="scientific">Frigoriglobus tundricola</name>
    <dbReference type="NCBI Taxonomy" id="2774151"/>
    <lineage>
        <taxon>Bacteria</taxon>
        <taxon>Pseudomonadati</taxon>
        <taxon>Planctomycetota</taxon>
        <taxon>Planctomycetia</taxon>
        <taxon>Gemmatales</taxon>
        <taxon>Gemmataceae</taxon>
        <taxon>Frigoriglobus</taxon>
    </lineage>
</organism>
<name>A0A6M5YZD7_9BACT</name>
<accession>A0A6M5YZD7</accession>
<evidence type="ECO:0000313" key="2">
    <source>
        <dbReference type="EMBL" id="QJW98591.1"/>
    </source>
</evidence>
<proteinExistence type="predicted"/>
<gene>
    <name evidence="2" type="ORF">FTUN_6186</name>
</gene>
<keyword evidence="3" id="KW-1185">Reference proteome</keyword>
<evidence type="ECO:0000256" key="1">
    <source>
        <dbReference type="SAM" id="MobiDB-lite"/>
    </source>
</evidence>